<accession>A0A484ZC55</accession>
<protein>
    <submittedName>
        <fullName evidence="2">Uncharacterized protein</fullName>
    </submittedName>
</protein>
<proteinExistence type="predicted"/>
<organism evidence="2 3">
    <name type="scientific">Budvicia aquatica</name>
    <dbReference type="NCBI Taxonomy" id="82979"/>
    <lineage>
        <taxon>Bacteria</taxon>
        <taxon>Pseudomonadati</taxon>
        <taxon>Pseudomonadota</taxon>
        <taxon>Gammaproteobacteria</taxon>
        <taxon>Enterobacterales</taxon>
        <taxon>Budviciaceae</taxon>
        <taxon>Budvicia</taxon>
    </lineage>
</organism>
<gene>
    <name evidence="2" type="ORF">NCTC12282_00033</name>
</gene>
<feature type="region of interest" description="Disordered" evidence="1">
    <location>
        <begin position="71"/>
        <end position="97"/>
    </location>
</feature>
<evidence type="ECO:0000313" key="3">
    <source>
        <dbReference type="Proteomes" id="UP000373449"/>
    </source>
</evidence>
<sequence>MVSPCQKQHHAQIQKAFLNTLPQDLTPKNKVIVITDTGPQNDWIPHTQSLGWDFIRRVSGNIQCRLNQKGEHGFKRQERHASSKPEYFSSGALVRTQ</sequence>
<name>A0A484ZC55_9GAMM</name>
<evidence type="ECO:0000256" key="1">
    <source>
        <dbReference type="SAM" id="MobiDB-lite"/>
    </source>
</evidence>
<reference evidence="2 3" key="1">
    <citation type="submission" date="2019-03" db="EMBL/GenBank/DDBJ databases">
        <authorList>
            <consortium name="Pathogen Informatics"/>
        </authorList>
    </citation>
    <scope>NUCLEOTIDE SEQUENCE [LARGE SCALE GENOMIC DNA]</scope>
    <source>
        <strain evidence="2 3">NCTC12282</strain>
    </source>
</reference>
<dbReference type="Proteomes" id="UP000373449">
    <property type="component" value="Unassembled WGS sequence"/>
</dbReference>
<dbReference type="AlphaFoldDB" id="A0A484ZC55"/>
<evidence type="ECO:0000313" key="2">
    <source>
        <dbReference type="EMBL" id="VFS45161.1"/>
    </source>
</evidence>
<feature type="compositionally biased region" description="Basic and acidic residues" evidence="1">
    <location>
        <begin position="71"/>
        <end position="83"/>
    </location>
</feature>
<dbReference type="EMBL" id="CAADJA010000002">
    <property type="protein sequence ID" value="VFS45161.1"/>
    <property type="molecule type" value="Genomic_DNA"/>
</dbReference>